<protein>
    <recommendedName>
        <fullName evidence="8">Glutamine-dependent NAD(+) synthetase</fullName>
        <ecNumber evidence="8">6.3.5.1</ecNumber>
    </recommendedName>
    <alternativeName>
        <fullName evidence="8">NAD(+) synthase [glutamine-hydrolyzing]</fullName>
    </alternativeName>
</protein>
<evidence type="ECO:0000313" key="11">
    <source>
        <dbReference type="EMBL" id="KAG5303247.1"/>
    </source>
</evidence>
<dbReference type="GO" id="GO:0009435">
    <property type="term" value="P:NAD+ biosynthetic process"/>
    <property type="evidence" value="ECO:0007669"/>
    <property type="project" value="UniProtKB-UniRule"/>
</dbReference>
<evidence type="ECO:0000256" key="2">
    <source>
        <dbReference type="ARBA" id="ARBA00007145"/>
    </source>
</evidence>
<evidence type="ECO:0000256" key="3">
    <source>
        <dbReference type="ARBA" id="ARBA00022598"/>
    </source>
</evidence>
<keyword evidence="4 8" id="KW-0547">Nucleotide-binding</keyword>
<accession>A0A8H7Z3M3</accession>
<dbReference type="Proteomes" id="UP000670092">
    <property type="component" value="Unassembled WGS sequence"/>
</dbReference>
<dbReference type="GO" id="GO:0004359">
    <property type="term" value="F:glutaminase activity"/>
    <property type="evidence" value="ECO:0007669"/>
    <property type="project" value="InterPro"/>
</dbReference>
<keyword evidence="3 8" id="KW-0436">Ligase</keyword>
<sequence>MAPLVTISTCSLNQWVLDFEGNTSRIIESIRIAKAAGARLRVGPELEITGYSCQDHFLEGDLYLHVWQCIATIIDHPDCQDILIDIGAPVRHRNIRYNARIHILNRRILLIKPKMWLAGDANYYEYRWFTSWAKPRYVEDYYLERIVGEITGQATVPIGDAVISTYDSAIGIETCEELFTPNNPGIHMGLNGVEIFTNSSGSHHELRKLKQRIDLIRHCTRGGGIYLYANQRGEDGNGRLYFDGSAGIFVNGRIVGMSSQFSLKDVDVVTAVVDLEEVRSTRTSVSRSSQGSQAPAYRRIEAAISLSNESDLLNPNVKPSPDIELEYHSPEEEIALGPACWLWDYLRRSRQSGFFLPLSGGLDSASVAVITFSMCRLVVSACRDGNQAVIADVRRIVGVPEDSDWLPDTPQELCGKILHTCYMGTTNSSKETRNRAKQLAKSIGSYHIDLDMDSVVSAISNLFTFVTNFTPRFSVHGGTATENLALQNIQARSRLVVGYMFAQLLPLVRQRPGGSSLLVLASGNLSEQLRGYLTKYDCSSADLNPIGSIDKRDLINFLTWAKVNFDIPIIESFVHATPTAELEPITENYTQSDEDQMGMTYAELSVFGRLRKISKCGPFGMYEKLLHMWPERHTPQEIYEKVRRFFYYYAVNRHKQVVLTPSYHAENYSCDDNRHDQRPILYPALFPFQNKKIEEHVRALERRAETPVTSEDPAHASQGITRNHAVQLHDGPVRDEN</sequence>
<comment type="catalytic activity">
    <reaction evidence="7 8">
        <text>deamido-NAD(+) + L-glutamine + ATP + H2O = L-glutamate + AMP + diphosphate + NAD(+) + H(+)</text>
        <dbReference type="Rhea" id="RHEA:24384"/>
        <dbReference type="ChEBI" id="CHEBI:15377"/>
        <dbReference type="ChEBI" id="CHEBI:15378"/>
        <dbReference type="ChEBI" id="CHEBI:29985"/>
        <dbReference type="ChEBI" id="CHEBI:30616"/>
        <dbReference type="ChEBI" id="CHEBI:33019"/>
        <dbReference type="ChEBI" id="CHEBI:57540"/>
        <dbReference type="ChEBI" id="CHEBI:58359"/>
        <dbReference type="ChEBI" id="CHEBI:58437"/>
        <dbReference type="ChEBI" id="CHEBI:456215"/>
        <dbReference type="EC" id="6.3.5.1"/>
    </reaction>
</comment>
<evidence type="ECO:0000256" key="5">
    <source>
        <dbReference type="ARBA" id="ARBA00022840"/>
    </source>
</evidence>
<name>A0A8H7Z3M3_AJECA</name>
<proteinExistence type="inferred from homology"/>
<feature type="region of interest" description="Disordered" evidence="9">
    <location>
        <begin position="704"/>
        <end position="737"/>
    </location>
</feature>
<evidence type="ECO:0000256" key="1">
    <source>
        <dbReference type="ARBA" id="ARBA00005188"/>
    </source>
</evidence>
<keyword evidence="5 8" id="KW-0067">ATP-binding</keyword>
<dbReference type="InterPro" id="IPR022310">
    <property type="entry name" value="NAD/GMP_synthase"/>
</dbReference>
<evidence type="ECO:0000256" key="4">
    <source>
        <dbReference type="ARBA" id="ARBA00022741"/>
    </source>
</evidence>
<dbReference type="Pfam" id="PF02540">
    <property type="entry name" value="NAD_synthase"/>
    <property type="match status" value="1"/>
</dbReference>
<dbReference type="Gene3D" id="3.60.110.10">
    <property type="entry name" value="Carbon-nitrogen hydrolase"/>
    <property type="match status" value="1"/>
</dbReference>
<dbReference type="InterPro" id="IPR036526">
    <property type="entry name" value="C-N_Hydrolase_sf"/>
</dbReference>
<organism evidence="11 12">
    <name type="scientific">Ajellomyces capsulatus</name>
    <name type="common">Darling's disease fungus</name>
    <name type="synonym">Histoplasma capsulatum</name>
    <dbReference type="NCBI Taxonomy" id="5037"/>
    <lineage>
        <taxon>Eukaryota</taxon>
        <taxon>Fungi</taxon>
        <taxon>Dikarya</taxon>
        <taxon>Ascomycota</taxon>
        <taxon>Pezizomycotina</taxon>
        <taxon>Eurotiomycetes</taxon>
        <taxon>Eurotiomycetidae</taxon>
        <taxon>Onygenales</taxon>
        <taxon>Ajellomycetaceae</taxon>
        <taxon>Histoplasma</taxon>
    </lineage>
</organism>
<dbReference type="FunFam" id="3.40.50.620:FF:000036">
    <property type="entry name" value="Glutamine-dependent NAD(+) synthetase"/>
    <property type="match status" value="1"/>
</dbReference>
<evidence type="ECO:0000256" key="6">
    <source>
        <dbReference type="ARBA" id="ARBA00023027"/>
    </source>
</evidence>
<dbReference type="Gene3D" id="3.40.50.620">
    <property type="entry name" value="HUPs"/>
    <property type="match status" value="1"/>
</dbReference>
<dbReference type="GO" id="GO:0005737">
    <property type="term" value="C:cytoplasm"/>
    <property type="evidence" value="ECO:0007669"/>
    <property type="project" value="InterPro"/>
</dbReference>
<feature type="domain" description="CN hydrolase" evidence="10">
    <location>
        <begin position="5"/>
        <end position="275"/>
    </location>
</feature>
<dbReference type="CDD" id="cd07570">
    <property type="entry name" value="GAT_Gln-NAD-synth"/>
    <property type="match status" value="1"/>
</dbReference>
<keyword evidence="6 8" id="KW-0520">NAD</keyword>
<dbReference type="HAMAP" id="MF_02090">
    <property type="entry name" value="NadE_glutamine_dep"/>
    <property type="match status" value="1"/>
</dbReference>
<dbReference type="InterPro" id="IPR014729">
    <property type="entry name" value="Rossmann-like_a/b/a_fold"/>
</dbReference>
<dbReference type="CDD" id="cd00553">
    <property type="entry name" value="NAD_synthase"/>
    <property type="match status" value="1"/>
</dbReference>
<reference evidence="11 12" key="1">
    <citation type="submission" date="2021-01" db="EMBL/GenBank/DDBJ databases">
        <title>Chromosome-level genome assembly of a human fungal pathogen reveals clustering of transcriptionally co-regulated genes.</title>
        <authorList>
            <person name="Voorhies M."/>
            <person name="Cohen S."/>
            <person name="Shea T.P."/>
            <person name="Petrus S."/>
            <person name="Munoz J.F."/>
            <person name="Poplawski S."/>
            <person name="Goldman W.E."/>
            <person name="Michael T."/>
            <person name="Cuomo C.A."/>
            <person name="Sil A."/>
            <person name="Beyhan S."/>
        </authorList>
    </citation>
    <scope>NUCLEOTIDE SEQUENCE [LARGE SCALE GENOMIC DNA]</scope>
    <source>
        <strain evidence="11 12">G184AR</strain>
    </source>
</reference>
<dbReference type="OrthoDB" id="2020662at2759"/>
<comment type="caution">
    <text evidence="11">The sequence shown here is derived from an EMBL/GenBank/DDBJ whole genome shotgun (WGS) entry which is preliminary data.</text>
</comment>
<dbReference type="InterPro" id="IPR003694">
    <property type="entry name" value="NAD_synthase"/>
</dbReference>
<dbReference type="PIRSF" id="PIRSF006630">
    <property type="entry name" value="NADS_GAT"/>
    <property type="match status" value="1"/>
</dbReference>
<comment type="similarity">
    <text evidence="2 8">In the C-terminal section; belongs to the NAD synthetase family.</text>
</comment>
<dbReference type="SUPFAM" id="SSF56317">
    <property type="entry name" value="Carbon-nitrogen hydrolase"/>
    <property type="match status" value="1"/>
</dbReference>
<dbReference type="AlphaFoldDB" id="A0A8H7Z3M3"/>
<dbReference type="InterPro" id="IPR003010">
    <property type="entry name" value="C-N_Hydrolase"/>
</dbReference>
<dbReference type="EC" id="6.3.5.1" evidence="8"/>
<dbReference type="InterPro" id="IPR014445">
    <property type="entry name" value="Gln-dep_NAD_synthase"/>
</dbReference>
<evidence type="ECO:0000256" key="7">
    <source>
        <dbReference type="ARBA" id="ARBA00052340"/>
    </source>
</evidence>
<evidence type="ECO:0000256" key="8">
    <source>
        <dbReference type="PIRNR" id="PIRNR006630"/>
    </source>
</evidence>
<dbReference type="PANTHER" id="PTHR23090">
    <property type="entry name" value="NH 3 /GLUTAMINE-DEPENDENT NAD + SYNTHETASE"/>
    <property type="match status" value="1"/>
</dbReference>
<evidence type="ECO:0000256" key="9">
    <source>
        <dbReference type="SAM" id="MobiDB-lite"/>
    </source>
</evidence>
<dbReference type="GO" id="GO:0005524">
    <property type="term" value="F:ATP binding"/>
    <property type="evidence" value="ECO:0007669"/>
    <property type="project" value="UniProtKB-UniRule"/>
</dbReference>
<dbReference type="PANTHER" id="PTHR23090:SF9">
    <property type="entry name" value="GLUTAMINE-DEPENDENT NAD(+) SYNTHETASE"/>
    <property type="match status" value="1"/>
</dbReference>
<dbReference type="Pfam" id="PF00795">
    <property type="entry name" value="CN_hydrolase"/>
    <property type="match status" value="1"/>
</dbReference>
<dbReference type="GO" id="GO:0003952">
    <property type="term" value="F:NAD+ synthase (glutamine-hydrolyzing) activity"/>
    <property type="evidence" value="ECO:0007669"/>
    <property type="project" value="UniProtKB-UniRule"/>
</dbReference>
<evidence type="ECO:0000313" key="12">
    <source>
        <dbReference type="Proteomes" id="UP000670092"/>
    </source>
</evidence>
<dbReference type="SUPFAM" id="SSF52402">
    <property type="entry name" value="Adenine nucleotide alpha hydrolases-like"/>
    <property type="match status" value="1"/>
</dbReference>
<gene>
    <name evidence="11" type="primary">QNS1</name>
    <name evidence="11" type="ORF">I7I52_01186</name>
</gene>
<evidence type="ECO:0000259" key="10">
    <source>
        <dbReference type="PROSITE" id="PS50263"/>
    </source>
</evidence>
<comment type="pathway">
    <text evidence="1 8">Cofactor biosynthesis; NAD(+) biosynthesis; NAD(+) from deamido-NAD(+) (L-Gln route): step 1/1.</text>
</comment>
<dbReference type="VEuPathDB" id="FungiDB:I7I52_01186"/>
<dbReference type="FunFam" id="3.60.110.10:FF:000003">
    <property type="entry name" value="Glutamine-dependent NAD(+) synthetase"/>
    <property type="match status" value="1"/>
</dbReference>
<dbReference type="EMBL" id="JAEVHI010000001">
    <property type="protein sequence ID" value="KAG5303247.1"/>
    <property type="molecule type" value="Genomic_DNA"/>
</dbReference>
<dbReference type="UniPathway" id="UPA00253">
    <property type="reaction ID" value="UER00334"/>
</dbReference>
<dbReference type="PROSITE" id="PS50263">
    <property type="entry name" value="CN_HYDROLASE"/>
    <property type="match status" value="1"/>
</dbReference>